<dbReference type="SUPFAM" id="SSF54427">
    <property type="entry name" value="NTF2-like"/>
    <property type="match status" value="1"/>
</dbReference>
<dbReference type="InterPro" id="IPR003680">
    <property type="entry name" value="Flavodoxin_fold"/>
</dbReference>
<dbReference type="InterPro" id="IPR032710">
    <property type="entry name" value="NTF2-like_dom_sf"/>
</dbReference>
<dbReference type="RefSeq" id="WP_284296957.1">
    <property type="nucleotide sequence ID" value="NZ_BSSV01000002.1"/>
</dbReference>
<protein>
    <recommendedName>
        <fullName evidence="2">Flavodoxin-like fold domain-containing protein</fullName>
    </recommendedName>
</protein>
<gene>
    <name evidence="3" type="ORF">tloyanaT_13930</name>
</gene>
<dbReference type="Gene3D" id="3.10.450.50">
    <property type="match status" value="1"/>
</dbReference>
<dbReference type="InterPro" id="IPR029039">
    <property type="entry name" value="Flavoprotein-like_sf"/>
</dbReference>
<dbReference type="Gene3D" id="3.40.50.360">
    <property type="match status" value="1"/>
</dbReference>
<sequence>MNNVLVISGHPNLSESNTNQVILNTLETELAGVEIRALDSLYPDYNIDIEAEQTALLNADIVVLQFPFYWYSVPALLKKWIDDVFSYGFAYGSEGNKLQNKDFILSLTIGGPEEAYSPLGYNHFPIAQLLQPLEQTAYLAGMKFHKPVYSHGMVYIPGVYNELEEVQAKAKAHGIQLKDKIASLTTIDESYVESFVRKWFVAFDKMPEDSQQFTQHLATDVTWSMPEGDFKGHHGFVEWYNIALKQFKPNCDHQIQAISVQQHDKSFIVDLTVNLTAETYPESDFNGQPINIVAKETWHMSISPQGRLLIDNYQVALAE</sequence>
<accession>A0ABQ6HE30</accession>
<dbReference type="InterPro" id="IPR046980">
    <property type="entry name" value="KefG/KefF"/>
</dbReference>
<dbReference type="SUPFAM" id="SSF52218">
    <property type="entry name" value="Flavoproteins"/>
    <property type="match status" value="1"/>
</dbReference>
<evidence type="ECO:0000256" key="1">
    <source>
        <dbReference type="ARBA" id="ARBA00023002"/>
    </source>
</evidence>
<comment type="caution">
    <text evidence="3">The sequence shown here is derived from an EMBL/GenBank/DDBJ whole genome shotgun (WGS) entry which is preliminary data.</text>
</comment>
<dbReference type="EMBL" id="BSSV01000002">
    <property type="protein sequence ID" value="GLX85141.1"/>
    <property type="molecule type" value="Genomic_DNA"/>
</dbReference>
<feature type="domain" description="Flavodoxin-like fold" evidence="2">
    <location>
        <begin position="3"/>
        <end position="171"/>
    </location>
</feature>
<proteinExistence type="predicted"/>
<keyword evidence="4" id="KW-1185">Reference proteome</keyword>
<dbReference type="PANTHER" id="PTHR47307">
    <property type="entry name" value="GLUTATHIONE-REGULATED POTASSIUM-EFFLUX SYSTEM ANCILLARY PROTEIN KEFG"/>
    <property type="match status" value="1"/>
</dbReference>
<evidence type="ECO:0000259" key="2">
    <source>
        <dbReference type="Pfam" id="PF02525"/>
    </source>
</evidence>
<name>A0ABQ6HE30_9GAMM</name>
<organism evidence="3 4">
    <name type="scientific">Thalassotalea loyana</name>
    <dbReference type="NCBI Taxonomy" id="280483"/>
    <lineage>
        <taxon>Bacteria</taxon>
        <taxon>Pseudomonadati</taxon>
        <taxon>Pseudomonadota</taxon>
        <taxon>Gammaproteobacteria</taxon>
        <taxon>Alteromonadales</taxon>
        <taxon>Colwelliaceae</taxon>
        <taxon>Thalassotalea</taxon>
    </lineage>
</organism>
<dbReference type="PANTHER" id="PTHR47307:SF1">
    <property type="entry name" value="GLUTATHIONE-REGULATED POTASSIUM-EFFLUX SYSTEM ANCILLARY PROTEIN KEFG"/>
    <property type="match status" value="1"/>
</dbReference>
<evidence type="ECO:0000313" key="4">
    <source>
        <dbReference type="Proteomes" id="UP001157134"/>
    </source>
</evidence>
<dbReference type="Proteomes" id="UP001157134">
    <property type="component" value="Unassembled WGS sequence"/>
</dbReference>
<keyword evidence="1" id="KW-0560">Oxidoreductase</keyword>
<dbReference type="Pfam" id="PF02525">
    <property type="entry name" value="Flavodoxin_2"/>
    <property type="match status" value="1"/>
</dbReference>
<evidence type="ECO:0000313" key="3">
    <source>
        <dbReference type="EMBL" id="GLX85141.1"/>
    </source>
</evidence>
<reference evidence="3 4" key="1">
    <citation type="submission" date="2023-03" db="EMBL/GenBank/DDBJ databases">
        <title>Thalassotalea loyana LMG 22536T draft genome sequence.</title>
        <authorList>
            <person name="Sawabe T."/>
        </authorList>
    </citation>
    <scope>NUCLEOTIDE SEQUENCE [LARGE SCALE GENOMIC DNA]</scope>
    <source>
        <strain evidence="3 4">LMG 22536</strain>
    </source>
</reference>